<dbReference type="CDD" id="cd00367">
    <property type="entry name" value="PTS-HPr_like"/>
    <property type="match status" value="1"/>
</dbReference>
<comment type="caution">
    <text evidence="5">The sequence shown here is derived from an EMBL/GenBank/DDBJ whole genome shotgun (WGS) entry which is preliminary data.</text>
</comment>
<feature type="domain" description="HPr" evidence="4">
    <location>
        <begin position="2"/>
        <end position="86"/>
    </location>
</feature>
<proteinExistence type="predicted"/>
<dbReference type="EMBL" id="QLMJ01000002">
    <property type="protein sequence ID" value="RAK42484.1"/>
    <property type="molecule type" value="Genomic_DNA"/>
</dbReference>
<dbReference type="InterPro" id="IPR050399">
    <property type="entry name" value="HPr"/>
</dbReference>
<organism evidence="5 6">
    <name type="scientific">Actinoplanes lutulentus</name>
    <dbReference type="NCBI Taxonomy" id="1287878"/>
    <lineage>
        <taxon>Bacteria</taxon>
        <taxon>Bacillati</taxon>
        <taxon>Actinomycetota</taxon>
        <taxon>Actinomycetes</taxon>
        <taxon>Micromonosporales</taxon>
        <taxon>Micromonosporaceae</taxon>
        <taxon>Actinoplanes</taxon>
    </lineage>
</organism>
<dbReference type="Gene3D" id="3.30.1340.10">
    <property type="entry name" value="HPr-like"/>
    <property type="match status" value="1"/>
</dbReference>
<dbReference type="AlphaFoldDB" id="A0A327ZMY6"/>
<dbReference type="InterPro" id="IPR000032">
    <property type="entry name" value="HPr-like"/>
</dbReference>
<protein>
    <recommendedName>
        <fullName evidence="2">Phosphocarrier protein HPr</fullName>
    </recommendedName>
</protein>
<evidence type="ECO:0000313" key="6">
    <source>
        <dbReference type="Proteomes" id="UP000249341"/>
    </source>
</evidence>
<keyword evidence="6" id="KW-1185">Reference proteome</keyword>
<sequence>MSQSSEIPVVLPAALHARPAGAVVRIAAAFQAAIEVRHDGRTASARSALRLMSLGAPAGATVTVHAEGDDAELAATAVAEILRAAS</sequence>
<dbReference type="SUPFAM" id="SSF55594">
    <property type="entry name" value="HPr-like"/>
    <property type="match status" value="1"/>
</dbReference>
<dbReference type="NCBIfam" id="TIGR01003">
    <property type="entry name" value="PTS_HPr_family"/>
    <property type="match status" value="1"/>
</dbReference>
<name>A0A327ZMY6_9ACTN</name>
<evidence type="ECO:0000256" key="1">
    <source>
        <dbReference type="ARBA" id="ARBA00003681"/>
    </source>
</evidence>
<reference evidence="5 6" key="1">
    <citation type="submission" date="2018-06" db="EMBL/GenBank/DDBJ databases">
        <title>Genomic Encyclopedia of Type Strains, Phase III (KMG-III): the genomes of soil and plant-associated and newly described type strains.</title>
        <authorList>
            <person name="Whitman W."/>
        </authorList>
    </citation>
    <scope>NUCLEOTIDE SEQUENCE [LARGE SCALE GENOMIC DNA]</scope>
    <source>
        <strain evidence="5 6">CGMCC 4.7090</strain>
    </source>
</reference>
<gene>
    <name evidence="5" type="ORF">B0I29_102309</name>
</gene>
<evidence type="ECO:0000256" key="2">
    <source>
        <dbReference type="ARBA" id="ARBA00020422"/>
    </source>
</evidence>
<evidence type="ECO:0000259" key="4">
    <source>
        <dbReference type="PROSITE" id="PS51350"/>
    </source>
</evidence>
<dbReference type="InterPro" id="IPR035895">
    <property type="entry name" value="HPr-like_sf"/>
</dbReference>
<dbReference type="RefSeq" id="WP_111647642.1">
    <property type="nucleotide sequence ID" value="NZ_JACHWI010000003.1"/>
</dbReference>
<dbReference type="Proteomes" id="UP000249341">
    <property type="component" value="Unassembled WGS sequence"/>
</dbReference>
<evidence type="ECO:0000256" key="3">
    <source>
        <dbReference type="ARBA" id="ARBA00022597"/>
    </source>
</evidence>
<keyword evidence="3" id="KW-0813">Transport</keyword>
<evidence type="ECO:0000313" key="5">
    <source>
        <dbReference type="EMBL" id="RAK42484.1"/>
    </source>
</evidence>
<dbReference type="OrthoDB" id="3393523at2"/>
<dbReference type="PRINTS" id="PR00107">
    <property type="entry name" value="PHOSPHOCPHPR"/>
</dbReference>
<keyword evidence="3" id="KW-0762">Sugar transport</keyword>
<dbReference type="PROSITE" id="PS51350">
    <property type="entry name" value="PTS_HPR_DOM"/>
    <property type="match status" value="1"/>
</dbReference>
<dbReference type="PANTHER" id="PTHR33705">
    <property type="entry name" value="PHOSPHOCARRIER PROTEIN HPR"/>
    <property type="match status" value="1"/>
</dbReference>
<dbReference type="Pfam" id="PF00381">
    <property type="entry name" value="PTS-HPr"/>
    <property type="match status" value="1"/>
</dbReference>
<accession>A0A327ZMY6</accession>
<comment type="function">
    <text evidence="1">General (non sugar-specific) component of the phosphoenolpyruvate-dependent sugar phosphotransferase system (sugar PTS). This major carbohydrate active-transport system catalyzes the phosphorylation of incoming sugar substrates concomitantly with their translocation across the cell membrane. The phosphoryl group from phosphoenolpyruvate (PEP) is transferred to the phosphoryl carrier protein HPr by enzyme I. Phospho-HPr then transfers it to the PTS EIIA domain.</text>
</comment>
<dbReference type="PANTHER" id="PTHR33705:SF1">
    <property type="entry name" value="PHOSPHOCARRIER PROTEIN HPR"/>
    <property type="match status" value="1"/>
</dbReference>